<dbReference type="GO" id="GO:0005634">
    <property type="term" value="C:nucleus"/>
    <property type="evidence" value="ECO:0007669"/>
    <property type="project" value="UniProtKB-SubCell"/>
</dbReference>
<dbReference type="CDD" id="cd03272">
    <property type="entry name" value="ABC_SMC3_euk"/>
    <property type="match status" value="1"/>
</dbReference>
<evidence type="ECO:0000259" key="11">
    <source>
        <dbReference type="SMART" id="SM00968"/>
    </source>
</evidence>
<dbReference type="SUPFAM" id="SSF52540">
    <property type="entry name" value="P-loop containing nucleoside triphosphate hydrolases"/>
    <property type="match status" value="2"/>
</dbReference>
<gene>
    <name evidence="12" type="ORF">HYPSUDRAFT_147966</name>
</gene>
<evidence type="ECO:0000256" key="2">
    <source>
        <dbReference type="ARBA" id="ARBA00005917"/>
    </source>
</evidence>
<dbReference type="InterPro" id="IPR041741">
    <property type="entry name" value="SMC3_ABC_euk"/>
</dbReference>
<dbReference type="STRING" id="945553.A0A0D2LZG1"/>
<evidence type="ECO:0000256" key="6">
    <source>
        <dbReference type="ARBA" id="ARBA00023242"/>
    </source>
</evidence>
<dbReference type="InterPro" id="IPR027417">
    <property type="entry name" value="P-loop_NTPase"/>
</dbReference>
<dbReference type="Gene3D" id="1.20.1060.20">
    <property type="match status" value="1"/>
</dbReference>
<feature type="coiled-coil region" evidence="9">
    <location>
        <begin position="194"/>
        <end position="288"/>
    </location>
</feature>
<organism evidence="12 13">
    <name type="scientific">Hypholoma sublateritium (strain FD-334 SS-4)</name>
    <dbReference type="NCBI Taxonomy" id="945553"/>
    <lineage>
        <taxon>Eukaryota</taxon>
        <taxon>Fungi</taxon>
        <taxon>Dikarya</taxon>
        <taxon>Basidiomycota</taxon>
        <taxon>Agaricomycotina</taxon>
        <taxon>Agaricomycetes</taxon>
        <taxon>Agaricomycetidae</taxon>
        <taxon>Agaricales</taxon>
        <taxon>Agaricineae</taxon>
        <taxon>Strophariaceae</taxon>
        <taxon>Hypholoma</taxon>
    </lineage>
</organism>
<evidence type="ECO:0000256" key="3">
    <source>
        <dbReference type="ARBA" id="ARBA00022618"/>
    </source>
</evidence>
<evidence type="ECO:0000256" key="5">
    <source>
        <dbReference type="ARBA" id="ARBA00023054"/>
    </source>
</evidence>
<reference evidence="13" key="1">
    <citation type="submission" date="2014-04" db="EMBL/GenBank/DDBJ databases">
        <title>Evolutionary Origins and Diversification of the Mycorrhizal Mutualists.</title>
        <authorList>
            <consortium name="DOE Joint Genome Institute"/>
            <consortium name="Mycorrhizal Genomics Consortium"/>
            <person name="Kohler A."/>
            <person name="Kuo A."/>
            <person name="Nagy L.G."/>
            <person name="Floudas D."/>
            <person name="Copeland A."/>
            <person name="Barry K.W."/>
            <person name="Cichocki N."/>
            <person name="Veneault-Fourrey C."/>
            <person name="LaButti K."/>
            <person name="Lindquist E.A."/>
            <person name="Lipzen A."/>
            <person name="Lundell T."/>
            <person name="Morin E."/>
            <person name="Murat C."/>
            <person name="Riley R."/>
            <person name="Ohm R."/>
            <person name="Sun H."/>
            <person name="Tunlid A."/>
            <person name="Henrissat B."/>
            <person name="Grigoriev I.V."/>
            <person name="Hibbett D.S."/>
            <person name="Martin F."/>
        </authorList>
    </citation>
    <scope>NUCLEOTIDE SEQUENCE [LARGE SCALE GENOMIC DNA]</scope>
    <source>
        <strain evidence="13">FD-334 SS-4</strain>
    </source>
</reference>
<dbReference type="Gene3D" id="3.30.70.1620">
    <property type="match status" value="1"/>
</dbReference>
<evidence type="ECO:0000256" key="4">
    <source>
        <dbReference type="ARBA" id="ARBA00022776"/>
    </source>
</evidence>
<feature type="compositionally biased region" description="Basic and acidic residues" evidence="10">
    <location>
        <begin position="906"/>
        <end position="918"/>
    </location>
</feature>
<evidence type="ECO:0000256" key="7">
    <source>
        <dbReference type="ARBA" id="ARBA00023306"/>
    </source>
</evidence>
<evidence type="ECO:0000256" key="1">
    <source>
        <dbReference type="ARBA" id="ARBA00004123"/>
    </source>
</evidence>
<keyword evidence="13" id="KW-1185">Reference proteome</keyword>
<evidence type="ECO:0000256" key="8">
    <source>
        <dbReference type="PIRNR" id="PIRNR005719"/>
    </source>
</evidence>
<protein>
    <recommendedName>
        <fullName evidence="8">Structural maintenance of chromosomes protein</fullName>
    </recommendedName>
</protein>
<dbReference type="GO" id="GO:0005524">
    <property type="term" value="F:ATP binding"/>
    <property type="evidence" value="ECO:0007669"/>
    <property type="project" value="InterPro"/>
</dbReference>
<feature type="coiled-coil region" evidence="9">
    <location>
        <begin position="407"/>
        <end position="469"/>
    </location>
</feature>
<evidence type="ECO:0000313" key="12">
    <source>
        <dbReference type="EMBL" id="KJA16273.1"/>
    </source>
</evidence>
<dbReference type="FunFam" id="3.40.50.300:FF:000424">
    <property type="entry name" value="Structural maintenance of chromosomes 3"/>
    <property type="match status" value="1"/>
</dbReference>
<dbReference type="SUPFAM" id="SSF75553">
    <property type="entry name" value="Smc hinge domain"/>
    <property type="match status" value="1"/>
</dbReference>
<feature type="coiled-coil region" evidence="9">
    <location>
        <begin position="724"/>
        <end position="772"/>
    </location>
</feature>
<dbReference type="Pfam" id="PF06470">
    <property type="entry name" value="SMC_hinge"/>
    <property type="match status" value="1"/>
</dbReference>
<dbReference type="GO" id="GO:0007059">
    <property type="term" value="P:chromosome segregation"/>
    <property type="evidence" value="ECO:0007669"/>
    <property type="project" value="UniProtKB-ARBA"/>
</dbReference>
<dbReference type="InterPro" id="IPR024704">
    <property type="entry name" value="SMC"/>
</dbReference>
<evidence type="ECO:0000313" key="13">
    <source>
        <dbReference type="Proteomes" id="UP000054270"/>
    </source>
</evidence>
<feature type="coiled-coil region" evidence="9">
    <location>
        <begin position="993"/>
        <end position="1027"/>
    </location>
</feature>
<dbReference type="EMBL" id="KN817624">
    <property type="protein sequence ID" value="KJA16273.1"/>
    <property type="molecule type" value="Genomic_DNA"/>
</dbReference>
<dbReference type="FunFam" id="3.40.50.300:FF:000370">
    <property type="entry name" value="Structural maintenance of chromosomes 3"/>
    <property type="match status" value="1"/>
</dbReference>
<dbReference type="AlphaFoldDB" id="A0A0D2LZG1"/>
<feature type="coiled-coil region" evidence="9">
    <location>
        <begin position="317"/>
        <end position="344"/>
    </location>
</feature>
<dbReference type="Gene3D" id="3.40.50.300">
    <property type="entry name" value="P-loop containing nucleotide triphosphate hydrolases"/>
    <property type="match status" value="2"/>
</dbReference>
<feature type="domain" description="SMC hinge" evidence="11">
    <location>
        <begin position="523"/>
        <end position="636"/>
    </location>
</feature>
<dbReference type="GO" id="GO:0016887">
    <property type="term" value="F:ATP hydrolysis activity"/>
    <property type="evidence" value="ECO:0007669"/>
    <property type="project" value="InterPro"/>
</dbReference>
<keyword evidence="5 9" id="KW-0175">Coiled coil</keyword>
<evidence type="ECO:0000256" key="9">
    <source>
        <dbReference type="SAM" id="Coils"/>
    </source>
</evidence>
<dbReference type="PANTHER" id="PTHR43977">
    <property type="entry name" value="STRUCTURAL MAINTENANCE OF CHROMOSOMES PROTEIN 3"/>
    <property type="match status" value="1"/>
</dbReference>
<dbReference type="GO" id="GO:0005694">
    <property type="term" value="C:chromosome"/>
    <property type="evidence" value="ECO:0007669"/>
    <property type="project" value="InterPro"/>
</dbReference>
<dbReference type="Pfam" id="PF02463">
    <property type="entry name" value="SMC_N"/>
    <property type="match status" value="1"/>
</dbReference>
<dbReference type="Proteomes" id="UP000054270">
    <property type="component" value="Unassembled WGS sequence"/>
</dbReference>
<dbReference type="OMA" id="GQKTVCA"/>
<proteinExistence type="inferred from homology"/>
<keyword evidence="3" id="KW-0132">Cell division</keyword>
<keyword evidence="7" id="KW-0131">Cell cycle</keyword>
<comment type="similarity">
    <text evidence="2">Belongs to the SMC family. SMC3 subfamily.</text>
</comment>
<keyword evidence="6 8" id="KW-0539">Nucleus</keyword>
<feature type="region of interest" description="Disordered" evidence="10">
    <location>
        <begin position="897"/>
        <end position="918"/>
    </location>
</feature>
<dbReference type="SMART" id="SM00968">
    <property type="entry name" value="SMC_hinge"/>
    <property type="match status" value="1"/>
</dbReference>
<keyword evidence="4" id="KW-0498">Mitosis</keyword>
<accession>A0A0D2LZG1</accession>
<sequence length="1205" mass="137529">MYIKTLTIQGFKSYRDQTQIEPFSPKHNVVVGRNGSGKSNFFAAIRFVLSDAYTSMSREERQALLHEGVSVTTTLSAFVEIVFDNSDNRFPTGHDEVILRRTIGLKKDEYSLDKKSASKADVMNLLESAGFSKSNPYYIVPQGRITALTNAKDHERLALLKEVAGTKVYEQRRAESLKIMADTDAKRGKISELLDYIESRLTELEEEKEELKEFQEKDKERRCMEYALYQRELEEVGEALVEIEEDRRLDVHGSNVRRDKFNSREKEIQDLEKAIADARHSLETVAQTRRDTQFELTDFIRTRTELECIVADLRTANANTGGRREDLEAELEQTEAKIADKEAVLEELLPEWEEQRTLESTEKRRLDEASAKLAALYSKQGRATKFRTKSERDAFLRHEISSVNTYKANQEAALESTQAELETSQRSQEELYAQVLETQEKIEDGRKRVKDLTENMAGLKEKHLELTEKRKDLWREDTKLDSLVSRAADELRTSERSLAGMMDKDTGQGLRAVDSIAERYNLTGVYGPLYRLFEVADSKFNTAVELTAGNSLFHVVVDSDETASKVLDVMIKEKTGRVTFMPLNRLKPKSPAPPNSNDAEPLLAKLTYNPRYEKALQQVFGKTWVCRDLAVAAAYVKSHGINTITLDGDKVDRKGALTGGYHDIRRSRIEAIKAVATWRSKYDTERAKGTEVKGQIARIEQEITKLSGKMTVCAGQQAQIRDSRERLLEEGSALAAAKEKLRERVARLEGEVEELETELRGLEAKLTGYAAELKTPMTNGLSGEEEALVSQLGKEVERRRKDMIELSKRKNELEGRKNGVEIELKDRLQRRREELRMKLEALEEPSDDSTSAEDLESRTRELKALNNSIQAMTKKLQATEKEGEQLTATVQELRSTLEKVQSQQTEDSRTMSKQQKTTERYLAKRQMLMTRKDECNRNIRDLGVLPEEAFEKYVNEKLERLVKKLHAVNEGLKKFAHVNKKAFEQYSNFTKQRDQLLERRAELDKSAESIEELVQVLDQRKDEAIERTFKQVAKNFEEVFEKLVPAGRGRLIIQRRIDQVDMDEEAEETQQSTVDNYTGVSIKVSFNSKVDEGLRIQQLSGGQKSLVALATVFAIQKCDPAPFYLFDEIDANLDAQYRTAVASMIQSLAPTAQFITTTFRPEMLVTADKFYGVLFNNQKVSSIRAIKREEAMEFVDQVRAAEHPT</sequence>
<evidence type="ECO:0000256" key="10">
    <source>
        <dbReference type="SAM" id="MobiDB-lite"/>
    </source>
</evidence>
<dbReference type="GO" id="GO:0051301">
    <property type="term" value="P:cell division"/>
    <property type="evidence" value="ECO:0007669"/>
    <property type="project" value="UniProtKB-KW"/>
</dbReference>
<dbReference type="PIRSF" id="PIRSF005719">
    <property type="entry name" value="SMC"/>
    <property type="match status" value="1"/>
</dbReference>
<dbReference type="GO" id="GO:0051276">
    <property type="term" value="P:chromosome organization"/>
    <property type="evidence" value="ECO:0007669"/>
    <property type="project" value="InterPro"/>
</dbReference>
<dbReference type="OrthoDB" id="431497at2759"/>
<dbReference type="InterPro" id="IPR010935">
    <property type="entry name" value="SMC_hinge"/>
</dbReference>
<dbReference type="InterPro" id="IPR003395">
    <property type="entry name" value="RecF/RecN/SMC_N"/>
</dbReference>
<name>A0A0D2LZG1_HYPSF</name>
<comment type="subcellular location">
    <subcellularLocation>
        <location evidence="1 8">Nucleus</location>
    </subcellularLocation>
</comment>
<dbReference type="InterPro" id="IPR036277">
    <property type="entry name" value="SMC_hinge_sf"/>
</dbReference>